<feature type="region of interest" description="Disordered" evidence="2">
    <location>
        <begin position="5121"/>
        <end position="5144"/>
    </location>
</feature>
<feature type="compositionally biased region" description="Acidic residues" evidence="2">
    <location>
        <begin position="4440"/>
        <end position="4450"/>
    </location>
</feature>
<dbReference type="PANTHER" id="PTHR23159:SF60">
    <property type="entry name" value="SPINDLE ASSEMBLY ABNORMAL PROTEIN 4"/>
    <property type="match status" value="1"/>
</dbReference>
<protein>
    <submittedName>
        <fullName evidence="3">Uncharacterized protein</fullName>
    </submittedName>
</protein>
<evidence type="ECO:0000313" key="3">
    <source>
        <dbReference type="EMBL" id="VEN54832.1"/>
    </source>
</evidence>
<feature type="compositionally biased region" description="Basic and acidic residues" evidence="2">
    <location>
        <begin position="1878"/>
        <end position="1891"/>
    </location>
</feature>
<feature type="compositionally biased region" description="Low complexity" evidence="2">
    <location>
        <begin position="397"/>
        <end position="406"/>
    </location>
</feature>
<evidence type="ECO:0000256" key="1">
    <source>
        <dbReference type="SAM" id="Coils"/>
    </source>
</evidence>
<feature type="compositionally biased region" description="Basic and acidic residues" evidence="2">
    <location>
        <begin position="1428"/>
        <end position="1468"/>
    </location>
</feature>
<evidence type="ECO:0000313" key="4">
    <source>
        <dbReference type="Proteomes" id="UP000410492"/>
    </source>
</evidence>
<feature type="compositionally biased region" description="Low complexity" evidence="2">
    <location>
        <begin position="4877"/>
        <end position="4890"/>
    </location>
</feature>
<dbReference type="PANTHER" id="PTHR23159">
    <property type="entry name" value="CENTROSOMAL PROTEIN 2"/>
    <property type="match status" value="1"/>
</dbReference>
<keyword evidence="4" id="KW-1185">Reference proteome</keyword>
<feature type="compositionally biased region" description="Basic and acidic residues" evidence="2">
    <location>
        <begin position="1628"/>
        <end position="1670"/>
    </location>
</feature>
<dbReference type="OrthoDB" id="10255522at2759"/>
<sequence>MSYINKRYKLFEEKPKYGLIPVRSEARIKSYSSATDARAWSDIVEERRQHILEYHALNKAGCLDKLIPLEILFEAMMANKNLQARKLRNRIQYLQKKLDVYGQLDLTCDQKKALKKMRKELDKQYEEMPPVEGEPSGETPYDRKRKSDEYPGTKPKKRDRKGEQADGKSKSTGTKRRSTLTSGSSEEEGPRDKPQRRKRKTAPKGEMEGEPGKDGKGRKESDARRDSGKRRGSKGDRKDRRPTGPGKVPNDEDDTTTDKRKGKGGRVGPKQKGAAGSRPGSGPEGGDEKGDAKSGRKRRASAGAEAKPVGGRPGTRSGDEEGDAESGRKKGAKPRGVAAGGPTDSADEGAAKPGKKQDAAGPGVRPRDDGVGRAGDGLGKRTDGGGEAQTAGKKRPAAGVAAKQKGAAGGKPGPGPEGRASAGEGEDEEGEGKPGRKKGAAAGVGARPRGAAEGKPGPGPEGRVSAGEGEDEEDEGKPGGEKRSGAGVGTRRKTAGGTVAPGREGRALAGEGKDGEGEGKPGGKKAGVAAKPKGAAGGRPETDYESEDEESAVKPGGKKGAAAKPKGEAGGRPGAGKEGKALTGEGQYDENAAKPRAKEGARAGAGAGAGAKPKGEVGGRRGAGPEGKALAGEGEHLEDASKRGEKKGPATSGGAKPKGEAGGRPGAGKEDKALAGEGEYDEDAAIPGGKRGAAAGVGAKPKAAAGGRSGAGPEGKALAGESDYEEDAGKPGAKKGAAAGVGAKPKAAAGGRSGAGPEGKALAGESDYEEDAGKLGAKKGAAAGVGAKPKAAAGGRPGAGPEGKAAAGGRSGAGPEDKALAGESDYEEDAGKPGGKKGAAAGVGAKPKAAAGGRLGAGPEGRALAGESDYEEDAGIPGGKKGAAAGVGAKPKAAAGGRLNASPEGRALAGESAYEEDAGKPGGKKGAAAGVGAKTKDTAGSRPGAGPEGRPLAGEGGAGGRSGGTPEGETPDEAGGRKGAGAAAGGKPKGAPGRGPQDDEKEDVSTKPGRGTGVGAGPGGKPHDGGAGGRRGGRPGGGPEGTALAAEGLHEEGDAEPGRKKVAGGKPSGAAGGRPGAGKEGAALPGETVSDARPKAATGALSDGQAEGPYDEGAKKTAGAGKPKGTTQGRGLPGEGTEEDGDSKAMKGPGAGTKAVAGGKPGVGAGGKPEDGAEGAAKKAGVPGRAGPGDQMGAKDGGRLAGTPRDQEGTTSPDEDDGLQRSPDGTKVADGKKGTGEPVGKKPISVISDAPKDRDRATLEKRIASEKEPQLKQRLTKELQQGRGVSSADVLEPSGGPRDQARRTSDLQPVMEKAKKGPEDIPVADIPSDIKGDKAKEKAYLEKKMAAEKDPAERERLKKQVEKTKHEEGQEPAGDIPEDIKGDKAKEKAYLEKKMGAAKDPAERERLKKQLEKAKQEEGQEPAGDIPQDIKGDKAKEKAYLEKKIAAAKDPAERERLKKQLERAKQEEGQEPAGDIPDDIKGDKAKEKAYLEKKMAAAKDPAERERLKKQLERATQEEGQEPGGDIPDDIKGDTAKEKAYLEKKMAAAKDPAERERLKKQLEKAKQEEGQEPAGDIPEDIKGDKAKERAYLEKKMAATKDPAERERLKKQLEKAKQGEGQEPAGDIPEDIKGDKAKERAYLEKKMAAAKDPAERERLQKQLEKAKQEKGQEPAGDIPEDIKGDKAKERAYLEKKMAAAKDPAELERLKKRLEKAKQEEGQEPAGDIPEDIKGDKAKERAYLEKKMAATKDPAERERLKKQLEKAKQGEGQEPAGDIPEDIKGDKAKERAYLEKKMAAAKDPAERERLQKQLEKAKQEKGQEPAGDIPEDIKGDKAKERAYLEKKMAAAKDPAERERVKKQLEKARQEEGQEPAGDIPEDIKEDKAKERAYLEKQLAAAKDPAERERLRKQLEKLKQEQAQEPSGDIPEDIRRDKAKEKAYLEKKLAEEQDPKQVEELRRKLAQMQASEGLYIPDAALYIPDDVKGDKKKEKEYLESRLSAIKDPIERERLRRQLEKERGISLMTPGALLDEKLSKIEDPKERARIKEEMLKDKAKALSDVPDDIKGDEAKERAYFEKKLAEIEDPKERELLRKQLEKEKGISLRAPGEGGIDELGIPECIEDDLGRTKSFLEEKLAKVKDPKERERLIKQIEKQRGISLASLEDKAAAMMSDMPSDIKGDKEKERAYLESKLATVKDPVERERLKKLLEKEKGISLKTPDEKAQEMISVIPPGIKGDPAKEKAYFDQMLADVKDPEERERLRKSLEKQRGILLTTPEEKAQDIMSDIPDDIRGDKVKEKAYLEKMLAEVKDPEEREKLRSQLEKESGLTVETPEEKARGLTSGIPDDIKGDTEKEKAYLESQLAEIKDPEQRERLRKLLEKEKGILLSPADERAKEILLDMPDDIKGDKKKEKAYLEKMLSEVKDPKERERLRKSLERASGISLTTPMDKVKELIGDIKRKSERASKILLDIPDDIKRDKEKEKAYLEQKLAGTADPLERQRLKEEVEKQTGMTLLSPEEKAEELMSDIPDDIKGDKEKEKEFLENELAQIQDPVERERLKKLLEEEKGIRLEVMDQKLKDILSEVPEDIKGDKDKELEYLKSKLAEIEDPGERERLQKQLDEKLAGDILSDMPDDIKGDKDKERAYLESKLVEIEDTVERERLKKLLEKMKRMSLEVPDEKMEELLSEIPDDIKGDKEKERAFLESKIAEISDPEERQRLMEQLDRQRMKDLLAEIPDDIKGDKEKERDFLEGKLAEISDPVERRRLKDQLDMQAMKDILAEMPDDVRGDRSKEIAYLKSKLAEITDPAERERIRKLLEEDEGLLIETADETLEDLLSAIPDSIKGDQEKERAFLESKLAEIKDPIERERLRKLLEAETGISLEHLPVSLEEFLSQIPDDIKGDKEKERAFLESKLASIEDPIQREILKQQMADQLMKDMLDGMPDDIKGDKEKMRAYLEAKLAEITDPIERERLRKMLEKEKGISLEVIDDRLKDLLDSIPDDIKGDPNKEMEYLESKLAEIKDPAEREMLKQQLQRLKDKEKLEELFGQIPDDIKGDKEKERAFLESKLAEIADPAERERLRRLLDKETLNDTFADMPDDIKGDKAKEKAYLESMLTNVKDPGERERLLKLLEEMGIYLDVPDEKFQELLESIPDDIRGDKEKERAYLESKLAKIEDPIERERMRKQLDKERLKDLLAEVPDDIRGDKDKERAFLEGMLAKIEDPEERERLRQLLDEERMKDILSGMPDSIRGDPEKERAYLERMLAEIKDPVERERLRKLLELQRGISLESPDEKLQRLLAGMPDDIKGDKAKERAWLESQLAGITDPVERARLIKLYEAGEPGKKKPCRGVCKGGEPKLSPEELLQNILSRMPSDIKGDGEKERAYFESILAGIIDPEERARLKKLFDESQAARKKPCKGICGTVSRATPEELLQNILSSMPPGMRGNREKERAYFESALAGIGDPVEQARLRKMFNERATPEDLLQSALSVMPPGIRGDREKEAAYFQNILSGISDPYDRERLRRLLDETRFERKKPCSGVCGSKQTPEDFLQSTLSNMPDEIRGDRLKERDYFENVLARTAGPWEQAQLRKLYDAKQIERRKPCPTVCGMTPQQLPTTSYIPDTEVTIGEISRPMDLPQSTLLEAKQPKSKRPCPTVCGMTAQQAPIGYIPDTARTIGEISMPMDLPQSALLEAKQPETKRPCPGVCGQRSTPEGQLQKILANMPSEIRGDRDRERAYFENVLAGVKDPIERANLRILFNDRPAPEDLLQSMLSEIPPEVRGDKEKERAFFERCLSGIADPLLQDQLSRLYDAQERKIPCPGVCGMSTVKRLIPDAPKESEIIPFPEERTDDRPREIADPVFDEQESQSKRPCPGICGTGTKDRRTPKEVLGRTGPLETASRGMDQRRTAVDILLDAKQFEEKRPCTAVCGIETEPEDLLQNILATMPSDIKGDPLKERAYFESMLSKISDPVANAQLRKLFDARELERKWPCSAPCSMGADQRQTPEERAYIEGIISGIANQVEQERKPCKSICAGDDMLADRSLRKTSGVVALRDPSMPGPSGMKSPRHICGATIKVEDRCAALIRQAQQRSAALAALSGGVVVLPKSSTRSPGDLIPRGYLPGAALPEVIPPAYTQAVPPWLQQSNQTCQASCSECPTSQADLKSPTAKRVSIYIETEDLTEKKATSTETRAMVDDLVTNATGTETDRVLLKDAEEGTDTVRPQLEVAWKKENYEASSVSDFENVICRTVSETVSRDLNVDLKELAKRGLKICKADCASCVTAPKLTKTEEAVGSSSIEIRSQGVQSGRSADQSSSESYGTAVECTSSAPDAGGGKTTDTPEPSSGSDEPLMHPEGDEPAGSMGDEPESPLDEEPRDEPPSGMDDESGSPLDEEPKDELPSSMDDQSGLPADEQPEVSEQPSVVETTVDIVEEPIPEEAEEKIQEEQEIFVDTEATVLEEKLISDESELEEHEAKEVYETADTDETDSVGPKKESEDKSVHFEEVGPENLVAKEVEKQLDEQIIQSREEVLSKEEIPRAISIDAGETITDVSLPSETRMSTTVQGTSTQVKSSETISTPAQTAICQPHAEQARLITYLDSSSSVRQPRPRYISKQSEVDNEYKKPIVQVHETVATEEPIKQHVAIDTNDEVTQVTEQGLEDESVPKKFICRAPCSNKGMLGKLVDRICRGPCAISPTPGPSGYKPKSPRRAPCAVPCKAPCAAEEVQTTESVQTHSVCKAPCATQTLPCPGVSQACQSAISSGVFEVAQTVPQSSKSQVCQSESSTYTNATDISRVTDSVAESLPDDSSLISCSCQADLSEPTPIKVSRTCQASCSHISRGNQMCVFKDQYSNVCSCSCQASCTSAERSTSPTTETGTSTAPHVCGARSLSPTVPDKRHFGVGPSEPSKHVCAARRALGQTAQVCGASWAPDSAEVQTAPVFEVSRATTSSARPQTARGTNPPQSRHVCAAKLSRERSMSPHVFKASHSPCSSRHICSCKACLEDGGAKRKLYPIKDNTVYRVTVPDPLKALQKATVKKYDSEEKDVAKKLRKDKRYIKRATCTCDCWKKSGNEECRCMERRYRDPKDSSKFIVGCDCKDCTCGCRDGRSNDDKDGPSDDNSRRKRRCQAMRKARSDDQEDLSILMIHKDAEIVALRNALRAKESYCAEQRKIAAAAIEQLENIKSIVEERDDLRKKLETSQNELEDLKKNVALGRPYGLDLQHEEKVCHVPFLDESTSGSPVREEEIVQLEQEISNMRSGNLTPELEAKVIRKEVEVLKRYCSKLSVIQKESSHLKAELTKYKDQMAKLGLCGDTTEINDLRYKLSSLNDTIKERNDLKQRVKHLEKALSQYTDLPEDVEVFKQRSLLLDEVLQDRDRLSRRVEQVRGIEDEVYNLRKKAARVDELEENLTMANKQNKLLEDELEHARCKCSYAEIDALNSKAEGDTLRSKLVCMEHEMEMLRSQNKDRERLKQERDHLKKSLDELARMQSDFDHMKHQMKSLEVLKAERDMFKSKYENLIGLECECDILRSQVERAKLIEKERDTLESQVEDLETCISDQENEIRRLVCHIDALAQKDNQQEKLKDLIASMREEMDTKSALLLASEEKLATMQCQFKTSFEDVRTESSQLRLQKEHLEKEIEMIKRRNTFLEQEVCCLKCANDMLVKKMEDTEEYIGRLHRALKESDSRAQRSILSERYHQLDAISTMR</sequence>
<feature type="compositionally biased region" description="Basic and acidic residues" evidence="2">
    <location>
        <begin position="1528"/>
        <end position="1568"/>
    </location>
</feature>
<feature type="region of interest" description="Disordered" evidence="2">
    <location>
        <begin position="3869"/>
        <end position="3911"/>
    </location>
</feature>
<feature type="coiled-coil region" evidence="1">
    <location>
        <begin position="5339"/>
        <end position="5366"/>
    </location>
</feature>
<feature type="compositionally biased region" description="Low complexity" evidence="2">
    <location>
        <begin position="882"/>
        <end position="897"/>
    </location>
</feature>
<feature type="compositionally biased region" description="Polar residues" evidence="2">
    <location>
        <begin position="4304"/>
        <end position="4339"/>
    </location>
</feature>
<feature type="compositionally biased region" description="Basic and acidic residues" evidence="2">
    <location>
        <begin position="503"/>
        <end position="521"/>
    </location>
</feature>
<feature type="compositionally biased region" description="Basic and acidic residues" evidence="2">
    <location>
        <begin position="633"/>
        <end position="648"/>
    </location>
</feature>
<feature type="coiled-coil region" evidence="1">
    <location>
        <begin position="5400"/>
        <end position="5441"/>
    </location>
</feature>
<gene>
    <name evidence="3" type="ORF">CALMAC_LOCUS14203</name>
</gene>
<feature type="compositionally biased region" description="Basic and acidic residues" evidence="2">
    <location>
        <begin position="1250"/>
        <end position="1277"/>
    </location>
</feature>
<feature type="region of interest" description="Disordered" evidence="2">
    <location>
        <begin position="1343"/>
        <end position="1937"/>
    </location>
</feature>
<dbReference type="EMBL" id="CAACVG010010048">
    <property type="protein sequence ID" value="VEN54832.1"/>
    <property type="molecule type" value="Genomic_DNA"/>
</dbReference>
<accession>A0A653D3T4</accession>
<feature type="compositionally biased region" description="Low complexity" evidence="2">
    <location>
        <begin position="730"/>
        <end position="750"/>
    </location>
</feature>
<feature type="compositionally biased region" description="Basic and acidic residues" evidence="2">
    <location>
        <begin position="1378"/>
        <end position="1418"/>
    </location>
</feature>
<feature type="compositionally biased region" description="Basic and acidic residues" evidence="2">
    <location>
        <begin position="1728"/>
        <end position="1768"/>
    </location>
</feature>
<feature type="compositionally biased region" description="Basic and acidic residues" evidence="2">
    <location>
        <begin position="1828"/>
        <end position="1868"/>
    </location>
</feature>
<feature type="region of interest" description="Disordered" evidence="2">
    <location>
        <begin position="4877"/>
        <end position="4898"/>
    </location>
</feature>
<reference evidence="3 4" key="1">
    <citation type="submission" date="2019-01" db="EMBL/GenBank/DDBJ databases">
        <authorList>
            <person name="Sayadi A."/>
        </authorList>
    </citation>
    <scope>NUCLEOTIDE SEQUENCE [LARGE SCALE GENOMIC DNA]</scope>
</reference>
<feature type="coiled-coil region" evidence="1">
    <location>
        <begin position="5541"/>
        <end position="5666"/>
    </location>
</feature>
<feature type="compositionally biased region" description="Basic and acidic residues" evidence="2">
    <location>
        <begin position="2311"/>
        <end position="2326"/>
    </location>
</feature>
<feature type="compositionally biased region" description="Low complexity" evidence="2">
    <location>
        <begin position="692"/>
        <end position="706"/>
    </location>
</feature>
<feature type="non-terminal residue" evidence="3">
    <location>
        <position position="5721"/>
    </location>
</feature>
<dbReference type="Proteomes" id="UP000410492">
    <property type="component" value="Unassembled WGS sequence"/>
</dbReference>
<feature type="compositionally biased region" description="Basic and acidic residues" evidence="2">
    <location>
        <begin position="233"/>
        <end position="242"/>
    </location>
</feature>
<feature type="compositionally biased region" description="Basic and acidic residues" evidence="2">
    <location>
        <begin position="1900"/>
        <end position="1918"/>
    </location>
</feature>
<feature type="compositionally biased region" description="Gly residues" evidence="2">
    <location>
        <begin position="1010"/>
        <end position="1040"/>
    </location>
</feature>
<feature type="region of interest" description="Disordered" evidence="2">
    <location>
        <begin position="2311"/>
        <end position="2351"/>
    </location>
</feature>
<feature type="compositionally biased region" description="Polar residues" evidence="2">
    <location>
        <begin position="4956"/>
        <end position="4974"/>
    </location>
</feature>
<feature type="compositionally biased region" description="Low complexity" evidence="2">
    <location>
        <begin position="1174"/>
        <end position="1183"/>
    </location>
</feature>
<keyword evidence="1" id="KW-0175">Coiled coil</keyword>
<feature type="compositionally biased region" description="Basic residues" evidence="2">
    <location>
        <begin position="5133"/>
        <end position="5143"/>
    </location>
</feature>
<feature type="compositionally biased region" description="Basic and acidic residues" evidence="2">
    <location>
        <begin position="591"/>
        <end position="601"/>
    </location>
</feature>
<feature type="compositionally biased region" description="Acidic residues" evidence="2">
    <location>
        <begin position="4393"/>
        <end position="4406"/>
    </location>
</feature>
<feature type="compositionally biased region" description="Low complexity" evidence="2">
    <location>
        <begin position="838"/>
        <end position="852"/>
    </location>
</feature>
<feature type="compositionally biased region" description="Basic and acidic residues" evidence="2">
    <location>
        <begin position="4500"/>
        <end position="4514"/>
    </location>
</feature>
<feature type="compositionally biased region" description="Basic and acidic residues" evidence="2">
    <location>
        <begin position="1928"/>
        <end position="1937"/>
    </location>
</feature>
<feature type="region of interest" description="Disordered" evidence="2">
    <location>
        <begin position="4301"/>
        <end position="4452"/>
    </location>
</feature>
<feature type="compositionally biased region" description="Low complexity" evidence="2">
    <location>
        <begin position="774"/>
        <end position="794"/>
    </location>
</feature>
<feature type="compositionally biased region" description="Gly residues" evidence="2">
    <location>
        <begin position="977"/>
        <end position="988"/>
    </location>
</feature>
<feature type="compositionally biased region" description="Low complexity" evidence="2">
    <location>
        <begin position="940"/>
        <end position="953"/>
    </location>
</feature>
<feature type="compositionally biased region" description="Basic and acidic residues" evidence="2">
    <location>
        <begin position="1048"/>
        <end position="1059"/>
    </location>
</feature>
<feature type="compositionally biased region" description="Basic and acidic residues" evidence="2">
    <location>
        <begin position="160"/>
        <end position="169"/>
    </location>
</feature>
<feature type="region of interest" description="Disordered" evidence="2">
    <location>
        <begin position="122"/>
        <end position="1330"/>
    </location>
</feature>
<feature type="coiled-coil region" evidence="1">
    <location>
        <begin position="5194"/>
        <end position="5221"/>
    </location>
</feature>
<feature type="compositionally biased region" description="Basic and acidic residues" evidence="2">
    <location>
        <begin position="1778"/>
        <end position="1820"/>
    </location>
</feature>
<feature type="compositionally biased region" description="Basic and acidic residues" evidence="2">
    <location>
        <begin position="657"/>
        <end position="674"/>
    </location>
</feature>
<feature type="compositionally biased region" description="Basic and acidic residues" evidence="2">
    <location>
        <begin position="5121"/>
        <end position="5132"/>
    </location>
</feature>
<feature type="compositionally biased region" description="Acidic residues" evidence="2">
    <location>
        <begin position="4375"/>
        <end position="4386"/>
    </location>
</feature>
<feature type="compositionally biased region" description="Basic and acidic residues" evidence="2">
    <location>
        <begin position="203"/>
        <end position="226"/>
    </location>
</feature>
<feature type="compositionally biased region" description="Basic and acidic residues" evidence="2">
    <location>
        <begin position="1578"/>
        <end position="1618"/>
    </location>
</feature>
<feature type="compositionally biased region" description="Gly residues" evidence="2">
    <location>
        <begin position="954"/>
        <end position="966"/>
    </location>
</feature>
<feature type="coiled-coil region" evidence="1">
    <location>
        <begin position="5466"/>
        <end position="5503"/>
    </location>
</feature>
<feature type="region of interest" description="Disordered" evidence="2">
    <location>
        <begin position="4471"/>
        <end position="4517"/>
    </location>
</feature>
<name>A0A653D3T4_CALMS</name>
<feature type="region of interest" description="Disordered" evidence="2">
    <location>
        <begin position="4955"/>
        <end position="4976"/>
    </location>
</feature>
<feature type="compositionally biased region" description="Polar residues" evidence="2">
    <location>
        <begin position="4347"/>
        <end position="4357"/>
    </location>
</feature>
<feature type="compositionally biased region" description="Basic and acidic residues" evidence="2">
    <location>
        <begin position="1478"/>
        <end position="1516"/>
    </location>
</feature>
<evidence type="ECO:0000256" key="2">
    <source>
        <dbReference type="SAM" id="MobiDB-lite"/>
    </source>
</evidence>
<feature type="compositionally biased region" description="Basic and acidic residues" evidence="2">
    <location>
        <begin position="3888"/>
        <end position="3898"/>
    </location>
</feature>
<feature type="compositionally biased region" description="Low complexity" evidence="2">
    <location>
        <begin position="440"/>
        <end position="455"/>
    </location>
</feature>
<organism evidence="3 4">
    <name type="scientific">Callosobruchus maculatus</name>
    <name type="common">Southern cowpea weevil</name>
    <name type="synonym">Pulse bruchid</name>
    <dbReference type="NCBI Taxonomy" id="64391"/>
    <lineage>
        <taxon>Eukaryota</taxon>
        <taxon>Metazoa</taxon>
        <taxon>Ecdysozoa</taxon>
        <taxon>Arthropoda</taxon>
        <taxon>Hexapoda</taxon>
        <taxon>Insecta</taxon>
        <taxon>Pterygota</taxon>
        <taxon>Neoptera</taxon>
        <taxon>Endopterygota</taxon>
        <taxon>Coleoptera</taxon>
        <taxon>Polyphaga</taxon>
        <taxon>Cucujiformia</taxon>
        <taxon>Chrysomeloidea</taxon>
        <taxon>Chrysomelidae</taxon>
        <taxon>Bruchinae</taxon>
        <taxon>Bruchini</taxon>
        <taxon>Callosobruchus</taxon>
    </lineage>
</organism>
<feature type="compositionally biased region" description="Basic and acidic residues" evidence="2">
    <location>
        <begin position="140"/>
        <end position="151"/>
    </location>
</feature>
<feature type="compositionally biased region" description="Gly residues" evidence="2">
    <location>
        <begin position="1066"/>
        <end position="1079"/>
    </location>
</feature>
<feature type="compositionally biased region" description="Low complexity" evidence="2">
    <location>
        <begin position="1116"/>
        <end position="1127"/>
    </location>
</feature>
<feature type="compositionally biased region" description="Basic and acidic residues" evidence="2">
    <location>
        <begin position="1343"/>
        <end position="1369"/>
    </location>
</feature>
<feature type="compositionally biased region" description="Basic and acidic residues" evidence="2">
    <location>
        <begin position="1678"/>
        <end position="1706"/>
    </location>
</feature>
<proteinExistence type="predicted"/>
<feature type="compositionally biased region" description="Basic and acidic residues" evidence="2">
    <location>
        <begin position="565"/>
        <end position="580"/>
    </location>
</feature>